<dbReference type="SUPFAM" id="SSF52540">
    <property type="entry name" value="P-loop containing nucleoside triphosphate hydrolases"/>
    <property type="match status" value="1"/>
</dbReference>
<keyword evidence="4" id="KW-0547">Nucleotide-binding</keyword>
<organism evidence="4 5">
    <name type="scientific">Rhizobium meliloti</name>
    <name type="common">Ensifer meliloti</name>
    <name type="synonym">Sinorhizobium meliloti</name>
    <dbReference type="NCBI Taxonomy" id="382"/>
    <lineage>
        <taxon>Bacteria</taxon>
        <taxon>Pseudomonadati</taxon>
        <taxon>Pseudomonadota</taxon>
        <taxon>Alphaproteobacteria</taxon>
        <taxon>Hyphomicrobiales</taxon>
        <taxon>Rhizobiaceae</taxon>
        <taxon>Sinorhizobium/Ensifer group</taxon>
        <taxon>Sinorhizobium</taxon>
    </lineage>
</organism>
<dbReference type="GO" id="GO:0005524">
    <property type="term" value="F:ATP binding"/>
    <property type="evidence" value="ECO:0007669"/>
    <property type="project" value="UniProtKB-KW"/>
</dbReference>
<dbReference type="AlphaFoldDB" id="A0A2J0YSK3"/>
<keyword evidence="4" id="KW-0067">ATP-binding</keyword>
<name>A0A2J0YSK3_RHIML</name>
<evidence type="ECO:0000313" key="5">
    <source>
        <dbReference type="Proteomes" id="UP000231987"/>
    </source>
</evidence>
<dbReference type="InterPro" id="IPR050166">
    <property type="entry name" value="ABC_transporter_ATP-bind"/>
</dbReference>
<keyword evidence="2" id="KW-0813">Transport</keyword>
<dbReference type="InterPro" id="IPR027417">
    <property type="entry name" value="P-loop_NTPase"/>
</dbReference>
<comment type="similarity">
    <text evidence="1">Belongs to the ABC transporter superfamily.</text>
</comment>
<dbReference type="Proteomes" id="UP000231987">
    <property type="component" value="Unassembled WGS sequence"/>
</dbReference>
<dbReference type="EMBL" id="NJGD01000107">
    <property type="protein sequence ID" value="PJR07038.1"/>
    <property type="molecule type" value="Genomic_DNA"/>
</dbReference>
<proteinExistence type="inferred from homology"/>
<feature type="non-terminal residue" evidence="4">
    <location>
        <position position="149"/>
    </location>
</feature>
<dbReference type="RefSeq" id="WP_157813800.1">
    <property type="nucleotide sequence ID" value="NZ_NJGD01000107.1"/>
</dbReference>
<reference evidence="4 5" key="1">
    <citation type="submission" date="2017-06" db="EMBL/GenBank/DDBJ databases">
        <title>Ensifer strains isolated from leguminous trees and herbs display diverse denitrification phenotypes with some acting as strong N2O sinks.</title>
        <authorList>
            <person name="Woliy K."/>
            <person name="Mania D."/>
            <person name="Bakken L.R."/>
            <person name="Frostegard A."/>
        </authorList>
    </citation>
    <scope>NUCLEOTIDE SEQUENCE [LARGE SCALE GENOMIC DNA]</scope>
    <source>
        <strain evidence="4 5">AC50a</strain>
    </source>
</reference>
<evidence type="ECO:0000256" key="2">
    <source>
        <dbReference type="ARBA" id="ARBA00022448"/>
    </source>
</evidence>
<feature type="domain" description="ABC transporter" evidence="3">
    <location>
        <begin position="22"/>
        <end position="149"/>
    </location>
</feature>
<protein>
    <submittedName>
        <fullName evidence="4">ABC transporter ATP-binding protein</fullName>
    </submittedName>
</protein>
<gene>
    <name evidence="4" type="ORF">CEJ86_33525</name>
</gene>
<evidence type="ECO:0000313" key="4">
    <source>
        <dbReference type="EMBL" id="PJR07038.1"/>
    </source>
</evidence>
<accession>A0A2J0YSK3</accession>
<dbReference type="InterPro" id="IPR003439">
    <property type="entry name" value="ABC_transporter-like_ATP-bd"/>
</dbReference>
<dbReference type="PANTHER" id="PTHR42788:SF20">
    <property type="entry name" value="ABC TRANSPORTER ATP-BINDING PROTEIN"/>
    <property type="match status" value="1"/>
</dbReference>
<sequence>MSGALPIVVDRLSYRVGETPILRGVDATLSSPGITAIIGPNGAGKSVLLRLLDGLLVPTGGSIRIGPSPQLRPRTAFVFQRPGLVRASAAANVALALVPLRLGTRDRRARVEAALRRVGLADRANAPATRLSGGEQQRLALARAWASEP</sequence>
<dbReference type="Pfam" id="PF00005">
    <property type="entry name" value="ABC_tran"/>
    <property type="match status" value="1"/>
</dbReference>
<dbReference type="GO" id="GO:0016887">
    <property type="term" value="F:ATP hydrolysis activity"/>
    <property type="evidence" value="ECO:0007669"/>
    <property type="project" value="InterPro"/>
</dbReference>
<evidence type="ECO:0000256" key="1">
    <source>
        <dbReference type="ARBA" id="ARBA00005417"/>
    </source>
</evidence>
<evidence type="ECO:0000259" key="3">
    <source>
        <dbReference type="Pfam" id="PF00005"/>
    </source>
</evidence>
<comment type="caution">
    <text evidence="4">The sequence shown here is derived from an EMBL/GenBank/DDBJ whole genome shotgun (WGS) entry which is preliminary data.</text>
</comment>
<dbReference type="Gene3D" id="3.40.50.300">
    <property type="entry name" value="P-loop containing nucleotide triphosphate hydrolases"/>
    <property type="match status" value="1"/>
</dbReference>
<dbReference type="PANTHER" id="PTHR42788">
    <property type="entry name" value="TAURINE IMPORT ATP-BINDING PROTEIN-RELATED"/>
    <property type="match status" value="1"/>
</dbReference>